<organism evidence="1 2">
    <name type="scientific">Scopulibacillus darangshiensis</name>
    <dbReference type="NCBI Taxonomy" id="442528"/>
    <lineage>
        <taxon>Bacteria</taxon>
        <taxon>Bacillati</taxon>
        <taxon>Bacillota</taxon>
        <taxon>Bacilli</taxon>
        <taxon>Bacillales</taxon>
        <taxon>Sporolactobacillaceae</taxon>
        <taxon>Scopulibacillus</taxon>
    </lineage>
</organism>
<dbReference type="Proteomes" id="UP000295416">
    <property type="component" value="Unassembled WGS sequence"/>
</dbReference>
<sequence length="34" mass="4065">MLWRVGIHHDVRFIFFSGDKPQGEVKDNESYDKI</sequence>
<protein>
    <submittedName>
        <fullName evidence="1">Uncharacterized protein</fullName>
    </submittedName>
</protein>
<accession>A0A4R2NLZ7</accession>
<dbReference type="AlphaFoldDB" id="A0A4R2NLZ7"/>
<reference evidence="1 2" key="1">
    <citation type="submission" date="2019-03" db="EMBL/GenBank/DDBJ databases">
        <title>Genomic Encyclopedia of Type Strains, Phase IV (KMG-IV): sequencing the most valuable type-strain genomes for metagenomic binning, comparative biology and taxonomic classification.</title>
        <authorList>
            <person name="Goeker M."/>
        </authorList>
    </citation>
    <scope>NUCLEOTIDE SEQUENCE [LARGE SCALE GENOMIC DNA]</scope>
    <source>
        <strain evidence="1 2">DSM 19377</strain>
    </source>
</reference>
<name>A0A4R2NLZ7_9BACL</name>
<proteinExistence type="predicted"/>
<comment type="caution">
    <text evidence="1">The sequence shown here is derived from an EMBL/GenBank/DDBJ whole genome shotgun (WGS) entry which is preliminary data.</text>
</comment>
<dbReference type="EMBL" id="SLXK01000035">
    <property type="protein sequence ID" value="TCP22571.1"/>
    <property type="molecule type" value="Genomic_DNA"/>
</dbReference>
<evidence type="ECO:0000313" key="2">
    <source>
        <dbReference type="Proteomes" id="UP000295416"/>
    </source>
</evidence>
<keyword evidence="2" id="KW-1185">Reference proteome</keyword>
<evidence type="ECO:0000313" key="1">
    <source>
        <dbReference type="EMBL" id="TCP22571.1"/>
    </source>
</evidence>
<gene>
    <name evidence="1" type="ORF">EV207_13547</name>
</gene>